<organism evidence="1 2">
    <name type="scientific">Pistacia atlantica</name>
    <dbReference type="NCBI Taxonomy" id="434234"/>
    <lineage>
        <taxon>Eukaryota</taxon>
        <taxon>Viridiplantae</taxon>
        <taxon>Streptophyta</taxon>
        <taxon>Embryophyta</taxon>
        <taxon>Tracheophyta</taxon>
        <taxon>Spermatophyta</taxon>
        <taxon>Magnoliopsida</taxon>
        <taxon>eudicotyledons</taxon>
        <taxon>Gunneridae</taxon>
        <taxon>Pentapetalae</taxon>
        <taxon>rosids</taxon>
        <taxon>malvids</taxon>
        <taxon>Sapindales</taxon>
        <taxon>Anacardiaceae</taxon>
        <taxon>Pistacia</taxon>
    </lineage>
</organism>
<dbReference type="Proteomes" id="UP001164250">
    <property type="component" value="Chromosome 7"/>
</dbReference>
<dbReference type="EMBL" id="CM047903">
    <property type="protein sequence ID" value="KAJ0092008.1"/>
    <property type="molecule type" value="Genomic_DNA"/>
</dbReference>
<accession>A0ACC1AZB3</accession>
<protein>
    <submittedName>
        <fullName evidence="1">Uncharacterized protein</fullName>
    </submittedName>
</protein>
<comment type="caution">
    <text evidence="1">The sequence shown here is derived from an EMBL/GenBank/DDBJ whole genome shotgun (WGS) entry which is preliminary data.</text>
</comment>
<proteinExistence type="predicted"/>
<sequence>MKGPFRFCWLVQTFALSSCLSHFRGFTCTNFVTLWYTCGSVSSYLEGCNFLTVTISTHTKKFSTFFIFVMGS</sequence>
<evidence type="ECO:0000313" key="1">
    <source>
        <dbReference type="EMBL" id="KAJ0092008.1"/>
    </source>
</evidence>
<evidence type="ECO:0000313" key="2">
    <source>
        <dbReference type="Proteomes" id="UP001164250"/>
    </source>
</evidence>
<gene>
    <name evidence="1" type="ORF">Patl1_26301</name>
</gene>
<name>A0ACC1AZB3_9ROSI</name>
<reference evidence="2" key="1">
    <citation type="journal article" date="2023" name="G3 (Bethesda)">
        <title>Genome assembly and association tests identify interacting loci associated with vigor, precocity, and sex in interspecific pistachio rootstocks.</title>
        <authorList>
            <person name="Palmer W."/>
            <person name="Jacygrad E."/>
            <person name="Sagayaradj S."/>
            <person name="Cavanaugh K."/>
            <person name="Han R."/>
            <person name="Bertier L."/>
            <person name="Beede B."/>
            <person name="Kafkas S."/>
            <person name="Golino D."/>
            <person name="Preece J."/>
            <person name="Michelmore R."/>
        </authorList>
    </citation>
    <scope>NUCLEOTIDE SEQUENCE [LARGE SCALE GENOMIC DNA]</scope>
</reference>
<keyword evidence="2" id="KW-1185">Reference proteome</keyword>